<evidence type="ECO:0000259" key="10">
    <source>
        <dbReference type="Pfam" id="PF20238"/>
    </source>
</evidence>
<evidence type="ECO:0000256" key="2">
    <source>
        <dbReference type="ARBA" id="ARBA00022475"/>
    </source>
</evidence>
<evidence type="ECO:0000256" key="6">
    <source>
        <dbReference type="ARBA" id="ARBA00023180"/>
    </source>
</evidence>
<evidence type="ECO:0000256" key="5">
    <source>
        <dbReference type="ARBA" id="ARBA00023136"/>
    </source>
</evidence>
<dbReference type="EMBL" id="ML976614">
    <property type="protein sequence ID" value="KAF1852097.1"/>
    <property type="molecule type" value="Genomic_DNA"/>
</dbReference>
<comment type="caution">
    <text evidence="11">The sequence shown here is derived from an EMBL/GenBank/DDBJ whole genome shotgun (WGS) entry which is preliminary data.</text>
</comment>
<keyword evidence="7" id="KW-0449">Lipoprotein</keyword>
<dbReference type="InterPro" id="IPR046530">
    <property type="entry name" value="BIM1-like_dom"/>
</dbReference>
<evidence type="ECO:0000256" key="9">
    <source>
        <dbReference type="SAM" id="SignalP"/>
    </source>
</evidence>
<evidence type="ECO:0000256" key="7">
    <source>
        <dbReference type="ARBA" id="ARBA00023288"/>
    </source>
</evidence>
<evidence type="ECO:0000256" key="3">
    <source>
        <dbReference type="ARBA" id="ARBA00022622"/>
    </source>
</evidence>
<evidence type="ECO:0000256" key="4">
    <source>
        <dbReference type="ARBA" id="ARBA00022729"/>
    </source>
</evidence>
<accession>A0A9P4LF67</accession>
<reference evidence="11" key="1">
    <citation type="submission" date="2020-01" db="EMBL/GenBank/DDBJ databases">
        <authorList>
            <consortium name="DOE Joint Genome Institute"/>
            <person name="Haridas S."/>
            <person name="Albert R."/>
            <person name="Binder M."/>
            <person name="Bloem J."/>
            <person name="Labutti K."/>
            <person name="Salamov A."/>
            <person name="Andreopoulos B."/>
            <person name="Baker S.E."/>
            <person name="Barry K."/>
            <person name="Bills G."/>
            <person name="Bluhm B.H."/>
            <person name="Cannon C."/>
            <person name="Castanera R."/>
            <person name="Culley D.E."/>
            <person name="Daum C."/>
            <person name="Ezra D."/>
            <person name="Gonzalez J.B."/>
            <person name="Henrissat B."/>
            <person name="Kuo A."/>
            <person name="Liang C."/>
            <person name="Lipzen A."/>
            <person name="Lutzoni F."/>
            <person name="Magnuson J."/>
            <person name="Mondo S."/>
            <person name="Nolan M."/>
            <person name="Ohm R."/>
            <person name="Pangilinan J."/>
            <person name="Park H.-J."/>
            <person name="Ramirez L."/>
            <person name="Alfaro M."/>
            <person name="Sun H."/>
            <person name="Tritt A."/>
            <person name="Yoshinaga Y."/>
            <person name="Zwiers L.-H."/>
            <person name="Turgeon B.G."/>
            <person name="Goodwin S.B."/>
            <person name="Spatafora J.W."/>
            <person name="Crous P.W."/>
            <person name="Grigoriev I.V."/>
        </authorList>
    </citation>
    <scope>NUCLEOTIDE SEQUENCE</scope>
    <source>
        <strain evidence="11">CBS 394.84</strain>
    </source>
</reference>
<keyword evidence="6" id="KW-0325">Glycoprotein</keyword>
<keyword evidence="3" id="KW-0336">GPI-anchor</keyword>
<dbReference type="GO" id="GO:0098552">
    <property type="term" value="C:side of membrane"/>
    <property type="evidence" value="ECO:0007669"/>
    <property type="project" value="UniProtKB-KW"/>
</dbReference>
<keyword evidence="2" id="KW-1003">Cell membrane</keyword>
<feature type="domain" description="Copper acquisition factor BIM1-like" evidence="10">
    <location>
        <begin position="17"/>
        <end position="159"/>
    </location>
</feature>
<dbReference type="PANTHER" id="PTHR34992:SF1">
    <property type="entry name" value="COPPER ACQUISITION FACTOR BIM1-LIKE DOMAIN-CONTAINING PROTEIN"/>
    <property type="match status" value="1"/>
</dbReference>
<dbReference type="CDD" id="cd21176">
    <property type="entry name" value="LPMO_auxiliary-like"/>
    <property type="match status" value="1"/>
</dbReference>
<dbReference type="Pfam" id="PF20238">
    <property type="entry name" value="BIM1-like_dom"/>
    <property type="match status" value="1"/>
</dbReference>
<dbReference type="RefSeq" id="XP_040794660.1">
    <property type="nucleotide sequence ID" value="XM_040930601.1"/>
</dbReference>
<dbReference type="OrthoDB" id="2146436at2759"/>
<sequence length="218" mass="22540">MLSNTFVALSLLPLTLAHFQLTFPKARGFSDDVESNFPCGGFNDVQKQRTDFPISGGPIQLNMGHPQTNIAVYVAIGDNPGSGFSVVARQQLTVDGLGNFCIGSISLPTSLNVSDGTLASIQVVSNNHESGGLYQCADVKLVNTQLSQTDYNNNCKNNTNVRVSQENISGNPNGSSTNASPSTSATGATPSSSKGAAAQAKAVSWVLGAVGLAGMAML</sequence>
<keyword evidence="5" id="KW-0472">Membrane</keyword>
<dbReference type="Proteomes" id="UP000800039">
    <property type="component" value="Unassembled WGS sequence"/>
</dbReference>
<feature type="signal peptide" evidence="9">
    <location>
        <begin position="1"/>
        <end position="17"/>
    </location>
</feature>
<feature type="region of interest" description="Disordered" evidence="8">
    <location>
        <begin position="164"/>
        <end position="193"/>
    </location>
</feature>
<feature type="compositionally biased region" description="Low complexity" evidence="8">
    <location>
        <begin position="169"/>
        <end position="193"/>
    </location>
</feature>
<proteinExistence type="predicted"/>
<evidence type="ECO:0000313" key="12">
    <source>
        <dbReference type="Proteomes" id="UP000800039"/>
    </source>
</evidence>
<organism evidence="11 12">
    <name type="scientific">Cucurbitaria berberidis CBS 394.84</name>
    <dbReference type="NCBI Taxonomy" id="1168544"/>
    <lineage>
        <taxon>Eukaryota</taxon>
        <taxon>Fungi</taxon>
        <taxon>Dikarya</taxon>
        <taxon>Ascomycota</taxon>
        <taxon>Pezizomycotina</taxon>
        <taxon>Dothideomycetes</taxon>
        <taxon>Pleosporomycetidae</taxon>
        <taxon>Pleosporales</taxon>
        <taxon>Pleosporineae</taxon>
        <taxon>Cucurbitariaceae</taxon>
        <taxon>Cucurbitaria</taxon>
    </lineage>
</organism>
<dbReference type="PANTHER" id="PTHR34992">
    <property type="entry name" value="HYPHAL ANASTAMOSIS-7 PROTEIN"/>
    <property type="match status" value="1"/>
</dbReference>
<keyword evidence="4 9" id="KW-0732">Signal</keyword>
<keyword evidence="12" id="KW-1185">Reference proteome</keyword>
<protein>
    <recommendedName>
        <fullName evidence="10">Copper acquisition factor BIM1-like domain-containing protein</fullName>
    </recommendedName>
</protein>
<dbReference type="InterPro" id="IPR046936">
    <property type="entry name" value="BIM1-like"/>
</dbReference>
<name>A0A9P4LF67_9PLEO</name>
<comment type="subcellular location">
    <subcellularLocation>
        <location evidence="1">Cell membrane</location>
        <topology evidence="1">Lipid-anchor</topology>
        <topology evidence="1">GPI-anchor</topology>
    </subcellularLocation>
</comment>
<gene>
    <name evidence="11" type="ORF">K460DRAFT_325687</name>
</gene>
<feature type="chain" id="PRO_5040221248" description="Copper acquisition factor BIM1-like domain-containing protein" evidence="9">
    <location>
        <begin position="18"/>
        <end position="218"/>
    </location>
</feature>
<dbReference type="AlphaFoldDB" id="A0A9P4LF67"/>
<dbReference type="GO" id="GO:0005886">
    <property type="term" value="C:plasma membrane"/>
    <property type="evidence" value="ECO:0007669"/>
    <property type="project" value="UniProtKB-SubCell"/>
</dbReference>
<evidence type="ECO:0000256" key="1">
    <source>
        <dbReference type="ARBA" id="ARBA00004609"/>
    </source>
</evidence>
<dbReference type="GeneID" id="63847853"/>
<evidence type="ECO:0000256" key="8">
    <source>
        <dbReference type="SAM" id="MobiDB-lite"/>
    </source>
</evidence>
<evidence type="ECO:0000313" key="11">
    <source>
        <dbReference type="EMBL" id="KAF1852097.1"/>
    </source>
</evidence>